<dbReference type="Gene3D" id="2.60.40.4070">
    <property type="match status" value="1"/>
</dbReference>
<dbReference type="SUPFAM" id="SSF74853">
    <property type="entry name" value="Lamin A/C globular tail domain"/>
    <property type="match status" value="1"/>
</dbReference>
<dbReference type="InterPro" id="IPR036415">
    <property type="entry name" value="Lamin_tail_dom_sf"/>
</dbReference>
<evidence type="ECO:0000259" key="1">
    <source>
        <dbReference type="Pfam" id="PF00932"/>
    </source>
</evidence>
<evidence type="ECO:0008006" key="4">
    <source>
        <dbReference type="Google" id="ProtNLM"/>
    </source>
</evidence>
<dbReference type="InterPro" id="IPR036691">
    <property type="entry name" value="Endo/exonu/phosph_ase_sf"/>
</dbReference>
<feature type="domain" description="LTD" evidence="1">
    <location>
        <begin position="300"/>
        <end position="410"/>
    </location>
</feature>
<dbReference type="AlphaFoldDB" id="A0A160VDX9"/>
<dbReference type="Gene3D" id="2.60.40.1260">
    <property type="entry name" value="Lamin Tail domain"/>
    <property type="match status" value="1"/>
</dbReference>
<gene>
    <name evidence="3" type="ORF">MGWOODY_Mmi2306</name>
</gene>
<name>A0A160VDX9_9ZZZZ</name>
<dbReference type="EMBL" id="FAXC01000113">
    <property type="protein sequence ID" value="CUV08720.1"/>
    <property type="molecule type" value="Genomic_DNA"/>
</dbReference>
<evidence type="ECO:0000313" key="3">
    <source>
        <dbReference type="EMBL" id="CUV08720.1"/>
    </source>
</evidence>
<organism evidence="3">
    <name type="scientific">hydrothermal vent metagenome</name>
    <dbReference type="NCBI Taxonomy" id="652676"/>
    <lineage>
        <taxon>unclassified sequences</taxon>
        <taxon>metagenomes</taxon>
        <taxon>ecological metagenomes</taxon>
    </lineage>
</organism>
<dbReference type="SUPFAM" id="SSF56219">
    <property type="entry name" value="DNase I-like"/>
    <property type="match status" value="1"/>
</dbReference>
<dbReference type="Pfam" id="PF00932">
    <property type="entry name" value="LTD"/>
    <property type="match status" value="1"/>
</dbReference>
<proteinExistence type="predicted"/>
<dbReference type="NCBIfam" id="TIGR04183">
    <property type="entry name" value="Por_Secre_tail"/>
    <property type="match status" value="1"/>
</dbReference>
<protein>
    <recommendedName>
        <fullName evidence="4">LTD domain-containing protein</fullName>
    </recommendedName>
</protein>
<dbReference type="Gene3D" id="3.60.10.10">
    <property type="entry name" value="Endonuclease/exonuclease/phosphatase"/>
    <property type="match status" value="1"/>
</dbReference>
<dbReference type="Pfam" id="PF18962">
    <property type="entry name" value="Por_Secre_tail"/>
    <property type="match status" value="1"/>
</dbReference>
<dbReference type="InterPro" id="IPR026444">
    <property type="entry name" value="Secre_tail"/>
</dbReference>
<evidence type="ECO:0000259" key="2">
    <source>
        <dbReference type="Pfam" id="PF18962"/>
    </source>
</evidence>
<reference evidence="3" key="1">
    <citation type="submission" date="2015-10" db="EMBL/GenBank/DDBJ databases">
        <authorList>
            <person name="Gilbert D.G."/>
        </authorList>
    </citation>
    <scope>NUCLEOTIDE SEQUENCE</scope>
</reference>
<sequence>MTYNLLNYGDDDDRESYYQEIIGEIQPDLIVCQEVVGTTGYNHFLDDVLNIVQPNEWSGADFTNQSASQDIALYYKLEHFSFISTAIINTAQSSGTRDVVEWVMEHLESGVQFRVYSLHLKASSGDNNAQERLEETTVLRNYLNELPSGSHFIIGGDFNIYSNNSSSEPAFDMLTAAGSDTDGQLFDPINRIGHWHNNNAFADVHTQSPRTTQFGGGANGGMDDRFDWIFASAAVLEDTYDMNYVDDTYIAFGNDGQHFNQAINSGTNGAVSQAMADALHAASDHLPVFASFQFPDGDASNYHLIITEIMPNPAAVSDSRGEWFEILNVDTIVIDLNGWTIMDQGNDTHLITTSIEIAPGQYMVLGRNGNEAENGGYTADYIYSSFQLGNTEDQIIILDGDDNIVDNVSYDNTFPYSSGVSMYLKNITYNSNLDTSWAASFSTYGDGDMGTPGRAWNDTTTIAVIADDFLPVEVKLYPSYPNPFNPRTNISLSIENAAFIKVSIYDVNGRLVDNLYDSMIAPGNHQLVWHPTNKASGIYFVLLESPGLIKTQKLVLMK</sequence>
<feature type="domain" description="Secretion system C-terminal sorting" evidence="2">
    <location>
        <begin position="480"/>
        <end position="555"/>
    </location>
</feature>
<accession>A0A160VDX9</accession>
<dbReference type="InterPro" id="IPR001322">
    <property type="entry name" value="Lamin_tail_dom"/>
</dbReference>